<dbReference type="PRINTS" id="PR00469">
    <property type="entry name" value="PNDRDTASEII"/>
</dbReference>
<evidence type="ECO:0000313" key="4">
    <source>
        <dbReference type="EMBL" id="KKU89917.1"/>
    </source>
</evidence>
<dbReference type="InterPro" id="IPR036188">
    <property type="entry name" value="FAD/NAD-bd_sf"/>
</dbReference>
<evidence type="ECO:0000259" key="3">
    <source>
        <dbReference type="Pfam" id="PF07992"/>
    </source>
</evidence>
<dbReference type="PRINTS" id="PR00368">
    <property type="entry name" value="FADPNR"/>
</dbReference>
<dbReference type="EMBL" id="LCPB01000007">
    <property type="protein sequence ID" value="KKU89917.1"/>
    <property type="molecule type" value="Genomic_DNA"/>
</dbReference>
<dbReference type="Pfam" id="PF07992">
    <property type="entry name" value="Pyr_redox_2"/>
    <property type="match status" value="1"/>
</dbReference>
<evidence type="ECO:0000256" key="2">
    <source>
        <dbReference type="ARBA" id="ARBA00023002"/>
    </source>
</evidence>
<feature type="domain" description="FAD/NAD(P)-binding" evidence="3">
    <location>
        <begin position="5"/>
        <end position="294"/>
    </location>
</feature>
<reference evidence="4 5" key="1">
    <citation type="journal article" date="2015" name="Nature">
        <title>rRNA introns, odd ribosomes, and small enigmatic genomes across a large radiation of phyla.</title>
        <authorList>
            <person name="Brown C.T."/>
            <person name="Hug L.A."/>
            <person name="Thomas B.C."/>
            <person name="Sharon I."/>
            <person name="Castelle C.J."/>
            <person name="Singh A."/>
            <person name="Wilkins M.J."/>
            <person name="Williams K.H."/>
            <person name="Banfield J.F."/>
        </authorList>
    </citation>
    <scope>NUCLEOTIDE SEQUENCE [LARGE SCALE GENOMIC DNA]</scope>
</reference>
<dbReference type="PANTHER" id="PTHR48105">
    <property type="entry name" value="THIOREDOXIN REDUCTASE 1-RELATED-RELATED"/>
    <property type="match status" value="1"/>
</dbReference>
<dbReference type="AlphaFoldDB" id="A0A0G1U737"/>
<dbReference type="GO" id="GO:0016491">
    <property type="term" value="F:oxidoreductase activity"/>
    <property type="evidence" value="ECO:0007669"/>
    <property type="project" value="UniProtKB-KW"/>
</dbReference>
<name>A0A0G1U737_9BACT</name>
<gene>
    <name evidence="4" type="ORF">UY19_C0007G0003</name>
</gene>
<dbReference type="InterPro" id="IPR023753">
    <property type="entry name" value="FAD/NAD-binding_dom"/>
</dbReference>
<comment type="caution">
    <text evidence="4">The sequence shown here is derived from an EMBL/GenBank/DDBJ whole genome shotgun (WGS) entry which is preliminary data.</text>
</comment>
<dbReference type="InterPro" id="IPR050097">
    <property type="entry name" value="Ferredoxin-NADP_redctase_2"/>
</dbReference>
<dbReference type="PATRIC" id="fig|1619005.3.peg.434"/>
<proteinExistence type="predicted"/>
<dbReference type="SUPFAM" id="SSF51905">
    <property type="entry name" value="FAD/NAD(P)-binding domain"/>
    <property type="match status" value="1"/>
</dbReference>
<sequence length="310" mass="33077">MHIMYDLIIIGGGPAGVAAGVYASRKKLNALLLTKDFGGQAITSAKIENFIGHIAISGLELAQVLETQLRAQKHIVITDGITVERVTKIDGGFSVVDSKGRVYDTKTILVTLGSIYRHLNIPGERAFSGKGVFYCATCDAPLMQDKAVVVIGGGNSGLEAARDLLPFASHITILEFAPMLKGDMTTQELLRSDPKITIVTQAQTKEIVGDTFVRGLTYVDRTTNEEKNLAVEGVFVAIGMQPNSGIVSDLVDITPNGNIIVDKTTFQSSLKGIWAAGDITDASYNQINTAIGEAIKAVLNISEALAKKEL</sequence>
<evidence type="ECO:0000313" key="5">
    <source>
        <dbReference type="Proteomes" id="UP000033882"/>
    </source>
</evidence>
<keyword evidence="1" id="KW-0285">Flavoprotein</keyword>
<keyword evidence="2" id="KW-0560">Oxidoreductase</keyword>
<dbReference type="Proteomes" id="UP000033882">
    <property type="component" value="Unassembled WGS sequence"/>
</dbReference>
<dbReference type="Gene3D" id="3.50.50.60">
    <property type="entry name" value="FAD/NAD(P)-binding domain"/>
    <property type="match status" value="2"/>
</dbReference>
<protein>
    <submittedName>
        <fullName evidence="4">Alkyl hydroperoxide reductase subunit F</fullName>
    </submittedName>
</protein>
<evidence type="ECO:0000256" key="1">
    <source>
        <dbReference type="ARBA" id="ARBA00022630"/>
    </source>
</evidence>
<organism evidence="4 5">
    <name type="scientific">Candidatus Wolfebacteria bacterium GW2011_GWA2_47_9b</name>
    <dbReference type="NCBI Taxonomy" id="1619005"/>
    <lineage>
        <taxon>Bacteria</taxon>
        <taxon>Candidatus Wolfeibacteriota</taxon>
    </lineage>
</organism>
<accession>A0A0G1U737</accession>